<dbReference type="AlphaFoldDB" id="A0A563EYI8"/>
<keyword evidence="2" id="KW-1185">Reference proteome</keyword>
<name>A0A563EYI8_9PSEU</name>
<dbReference type="Pfam" id="PF11528">
    <property type="entry name" value="DUF3224"/>
    <property type="match status" value="1"/>
</dbReference>
<dbReference type="EMBL" id="VOBR01000006">
    <property type="protein sequence ID" value="TWP52204.1"/>
    <property type="molecule type" value="Genomic_DNA"/>
</dbReference>
<organism evidence="1 2">
    <name type="scientific">Lentzea tibetensis</name>
    <dbReference type="NCBI Taxonomy" id="2591470"/>
    <lineage>
        <taxon>Bacteria</taxon>
        <taxon>Bacillati</taxon>
        <taxon>Actinomycetota</taxon>
        <taxon>Actinomycetes</taxon>
        <taxon>Pseudonocardiales</taxon>
        <taxon>Pseudonocardiaceae</taxon>
        <taxon>Lentzea</taxon>
    </lineage>
</organism>
<dbReference type="InterPro" id="IPR021607">
    <property type="entry name" value="DUF3224"/>
</dbReference>
<dbReference type="RefSeq" id="WP_146351000.1">
    <property type="nucleotide sequence ID" value="NZ_VOBR01000006.1"/>
</dbReference>
<dbReference type="Gene3D" id="2.40.350.10">
    <property type="entry name" value="SO1590-like"/>
    <property type="match status" value="1"/>
</dbReference>
<dbReference type="Proteomes" id="UP000316639">
    <property type="component" value="Unassembled WGS sequence"/>
</dbReference>
<comment type="caution">
    <text evidence="1">The sequence shown here is derived from an EMBL/GenBank/DDBJ whole genome shotgun (WGS) entry which is preliminary data.</text>
</comment>
<gene>
    <name evidence="1" type="ORF">FKR81_11560</name>
</gene>
<proteinExistence type="predicted"/>
<dbReference type="SUPFAM" id="SSF159238">
    <property type="entry name" value="SO1590-like"/>
    <property type="match status" value="1"/>
</dbReference>
<reference evidence="1 2" key="1">
    <citation type="submission" date="2019-07" db="EMBL/GenBank/DDBJ databases">
        <title>Lentzea xizangensis sp. nov., isolated from Qinghai-Tibetan Plateau Soils.</title>
        <authorList>
            <person name="Huang J."/>
        </authorList>
    </citation>
    <scope>NUCLEOTIDE SEQUENCE [LARGE SCALE GENOMIC DNA]</scope>
    <source>
        <strain evidence="1 2">FXJ1.1311</strain>
    </source>
</reference>
<sequence length="131" mass="14200">MKATGSIEVQSWDEKTWDGRPYTEVTGPKMTEALVTFGYSGEVEGTSACRYLMSYYDETRCETVAMEEFTGRVGDREGTIILRHIGAYEDGKVTAEITVVGASGGLTGLRGAAVADWAETGTATFTLEYDV</sequence>
<dbReference type="OrthoDB" id="7947478at2"/>
<dbReference type="InterPro" id="IPR023159">
    <property type="entry name" value="SO1590-like_sf"/>
</dbReference>
<evidence type="ECO:0000313" key="1">
    <source>
        <dbReference type="EMBL" id="TWP52204.1"/>
    </source>
</evidence>
<protein>
    <submittedName>
        <fullName evidence="1">DUF3224 domain-containing protein</fullName>
    </submittedName>
</protein>
<accession>A0A563EYI8</accession>
<evidence type="ECO:0000313" key="2">
    <source>
        <dbReference type="Proteomes" id="UP000316639"/>
    </source>
</evidence>